<name>A0A2P1JUV6_9CAUD</name>
<organism evidence="1 2">
    <name type="scientific">Xanthomonas phage RiverRider</name>
    <dbReference type="NCBI Taxonomy" id="2108116"/>
    <lineage>
        <taxon>Viruses</taxon>
        <taxon>Duplodnaviria</taxon>
        <taxon>Heunggongvirae</taxon>
        <taxon>Uroviricota</taxon>
        <taxon>Caudoviricetes</taxon>
        <taxon>Schitoviridae</taxon>
        <taxon>Riverridervirus</taxon>
        <taxon>Riverridervirus riverrider</taxon>
    </lineage>
</organism>
<proteinExistence type="predicted"/>
<keyword evidence="2" id="KW-1185">Reference proteome</keyword>
<protein>
    <submittedName>
        <fullName evidence="1">Uncharacterized protein</fullName>
    </submittedName>
</protein>
<dbReference type="Proteomes" id="UP000241502">
    <property type="component" value="Segment"/>
</dbReference>
<accession>A0A2P1JUV6</accession>
<dbReference type="EMBL" id="MG983743">
    <property type="protein sequence ID" value="AVO23128.1"/>
    <property type="molecule type" value="Genomic_DNA"/>
</dbReference>
<evidence type="ECO:0000313" key="1">
    <source>
        <dbReference type="EMBL" id="AVO23128.1"/>
    </source>
</evidence>
<evidence type="ECO:0000313" key="2">
    <source>
        <dbReference type="Proteomes" id="UP000241502"/>
    </source>
</evidence>
<reference evidence="1" key="1">
    <citation type="submission" date="2018-02" db="EMBL/GenBank/DDBJ databases">
        <authorList>
            <person name="Miller M."/>
            <person name="Deiulio A."/>
            <person name="Douthitt C."/>
            <person name="McMahon J."/>
            <person name="Holland C."/>
            <person name="Wiersma-Koch H."/>
            <person name="Turechek W."/>
            <person name="D'Elia T."/>
        </authorList>
    </citation>
    <scope>NUCLEOTIDE SEQUENCE [LARGE SCALE GENOMIC DNA]</scope>
</reference>
<sequence length="66" mass="7504">MARPKRSAWSSDMTKAPHNKYIVVEGKNDINKSSSDFVAIWSDVYNTFISKTGWVIVGVTRWAEIL</sequence>
<gene>
    <name evidence="1" type="ORF">RIVERRIDER_47</name>
</gene>